<protein>
    <recommendedName>
        <fullName evidence="5">Protein-S-isoprenylcysteine O-methyltransferase</fullName>
        <ecNumber evidence="5">2.1.1.100</ecNumber>
    </recommendedName>
</protein>
<evidence type="ECO:0000256" key="5">
    <source>
        <dbReference type="RuleBase" id="RU362022"/>
    </source>
</evidence>
<comment type="subcellular location">
    <subcellularLocation>
        <location evidence="5">Endoplasmic reticulum membrane</location>
        <topology evidence="5">Multi-pass membrane protein</topology>
    </subcellularLocation>
    <subcellularLocation>
        <location evidence="1">Membrane</location>
        <topology evidence="1">Multi-pass membrane protein</topology>
    </subcellularLocation>
</comment>
<evidence type="ECO:0000256" key="4">
    <source>
        <dbReference type="ARBA" id="ARBA00023136"/>
    </source>
</evidence>
<evidence type="ECO:0000256" key="6">
    <source>
        <dbReference type="SAM" id="SignalP"/>
    </source>
</evidence>
<evidence type="ECO:0000313" key="7">
    <source>
        <dbReference type="EMBL" id="KAK7458114.1"/>
    </source>
</evidence>
<keyword evidence="6" id="KW-0732">Signal</keyword>
<accession>A0ABR1JG62</accession>
<keyword evidence="8" id="KW-1185">Reference proteome</keyword>
<dbReference type="EMBL" id="JBANRG010000018">
    <property type="protein sequence ID" value="KAK7458114.1"/>
    <property type="molecule type" value="Genomic_DNA"/>
</dbReference>
<feature type="transmembrane region" description="Helical" evidence="5">
    <location>
        <begin position="142"/>
        <end position="162"/>
    </location>
</feature>
<dbReference type="PANTHER" id="PTHR12714:SF9">
    <property type="entry name" value="PROTEIN-S-ISOPRENYLCYSTEINE O-METHYLTRANSFERASE"/>
    <property type="match status" value="1"/>
</dbReference>
<dbReference type="Proteomes" id="UP001498398">
    <property type="component" value="Unassembled WGS sequence"/>
</dbReference>
<keyword evidence="5" id="KW-0808">Transferase</keyword>
<dbReference type="Gene3D" id="1.20.120.1630">
    <property type="match status" value="1"/>
</dbReference>
<keyword evidence="3 5" id="KW-1133">Transmembrane helix</keyword>
<dbReference type="PANTHER" id="PTHR12714">
    <property type="entry name" value="PROTEIN-S ISOPRENYLCYSTEINE O-METHYLTRANSFERASE"/>
    <property type="match status" value="1"/>
</dbReference>
<organism evidence="7 8">
    <name type="scientific">Marasmiellus scandens</name>
    <dbReference type="NCBI Taxonomy" id="2682957"/>
    <lineage>
        <taxon>Eukaryota</taxon>
        <taxon>Fungi</taxon>
        <taxon>Dikarya</taxon>
        <taxon>Basidiomycota</taxon>
        <taxon>Agaricomycotina</taxon>
        <taxon>Agaricomycetes</taxon>
        <taxon>Agaricomycetidae</taxon>
        <taxon>Agaricales</taxon>
        <taxon>Marasmiineae</taxon>
        <taxon>Omphalotaceae</taxon>
        <taxon>Marasmiellus</taxon>
    </lineage>
</organism>
<dbReference type="Pfam" id="PF04140">
    <property type="entry name" value="ICMT"/>
    <property type="match status" value="1"/>
</dbReference>
<feature type="chain" id="PRO_5047010695" description="Protein-S-isoprenylcysteine O-methyltransferase" evidence="6">
    <location>
        <begin position="20"/>
        <end position="231"/>
    </location>
</feature>
<evidence type="ECO:0000256" key="3">
    <source>
        <dbReference type="ARBA" id="ARBA00022989"/>
    </source>
</evidence>
<gene>
    <name evidence="7" type="ORF">VKT23_010022</name>
</gene>
<sequence>MSLTRVSLVLMQALTNSFACTPPNPTQEKTRYHKEELYILQIAPLIFKIHMAITWICALFETLYFLSDYFSVSSMSPIASTLVCPSSNANIRVTPIFVMGVLAVVLGSYIRLDCFKALGELFTFDLTVQPNHRLITSRFYGYVRHPAYTGSMLLVIGLALSHLTEGSWLTECGPLNAHGSAVVVWAGWWMWTLAVGLSRAAAEDKQMQKLFQGEWERYAANVPWWFFPGLA</sequence>
<comment type="caution">
    <text evidence="7">The sequence shown here is derived from an EMBL/GenBank/DDBJ whole genome shotgun (WGS) entry which is preliminary data.</text>
</comment>
<dbReference type="InterPro" id="IPR007269">
    <property type="entry name" value="ICMT_MeTrfase"/>
</dbReference>
<name>A0ABR1JG62_9AGAR</name>
<proteinExistence type="inferred from homology"/>
<keyword evidence="4 5" id="KW-0472">Membrane</keyword>
<keyword evidence="5" id="KW-0949">S-adenosyl-L-methionine</keyword>
<comment type="caution">
    <text evidence="5">Lacks conserved residue(s) required for the propagation of feature annotation.</text>
</comment>
<feature type="signal peptide" evidence="6">
    <location>
        <begin position="1"/>
        <end position="19"/>
    </location>
</feature>
<keyword evidence="5" id="KW-0256">Endoplasmic reticulum</keyword>
<evidence type="ECO:0000313" key="8">
    <source>
        <dbReference type="Proteomes" id="UP001498398"/>
    </source>
</evidence>
<dbReference type="EC" id="2.1.1.100" evidence="5"/>
<reference evidence="7 8" key="1">
    <citation type="submission" date="2024-01" db="EMBL/GenBank/DDBJ databases">
        <title>A draft genome for the cacao thread blight pathogen Marasmiellus scandens.</title>
        <authorList>
            <person name="Baruah I.K."/>
            <person name="Leung J."/>
            <person name="Bukari Y."/>
            <person name="Amoako-Attah I."/>
            <person name="Meinhardt L.W."/>
            <person name="Bailey B.A."/>
            <person name="Cohen S.P."/>
        </authorList>
    </citation>
    <scope>NUCLEOTIDE SEQUENCE [LARGE SCALE GENOMIC DNA]</scope>
    <source>
        <strain evidence="7 8">GH-19</strain>
    </source>
</reference>
<comment type="similarity">
    <text evidence="5">Belongs to the class VI-like SAM-binding methyltransferase superfamily. Isoprenylcysteine carboxyl methyltransferase family.</text>
</comment>
<feature type="transmembrane region" description="Helical" evidence="5">
    <location>
        <begin position="182"/>
        <end position="202"/>
    </location>
</feature>
<evidence type="ECO:0000256" key="2">
    <source>
        <dbReference type="ARBA" id="ARBA00022692"/>
    </source>
</evidence>
<feature type="transmembrane region" description="Helical" evidence="5">
    <location>
        <begin position="43"/>
        <end position="66"/>
    </location>
</feature>
<keyword evidence="5" id="KW-0489">Methyltransferase</keyword>
<keyword evidence="2 5" id="KW-0812">Transmembrane</keyword>
<comment type="catalytic activity">
    <reaction evidence="5">
        <text>[protein]-C-terminal S-[(2E,6E)-farnesyl]-L-cysteine + S-adenosyl-L-methionine = [protein]-C-terminal S-[(2E,6E)-farnesyl]-L-cysteine methyl ester + S-adenosyl-L-homocysteine</text>
        <dbReference type="Rhea" id="RHEA:21672"/>
        <dbReference type="Rhea" id="RHEA-COMP:12125"/>
        <dbReference type="Rhea" id="RHEA-COMP:12126"/>
        <dbReference type="ChEBI" id="CHEBI:57856"/>
        <dbReference type="ChEBI" id="CHEBI:59789"/>
        <dbReference type="ChEBI" id="CHEBI:90510"/>
        <dbReference type="ChEBI" id="CHEBI:90511"/>
        <dbReference type="EC" id="2.1.1.100"/>
    </reaction>
</comment>
<evidence type="ECO:0000256" key="1">
    <source>
        <dbReference type="ARBA" id="ARBA00004141"/>
    </source>
</evidence>